<reference evidence="13" key="4">
    <citation type="journal article" date="2019" name="Int. J. Syst. Evol. Microbiol.">
        <title>Streptococcus chenjunshii sp. nov. isolated from feces of Tibetan antelopes.</title>
        <authorList>
            <person name="Tian Z."/>
            <person name="Lu S."/>
            <person name="Jin D."/>
            <person name="Yang J."/>
            <person name="Pu J."/>
            <person name="Lai X.H."/>
            <person name="Bai X.N."/>
            <person name="Wu X.M."/>
            <person name="Li J."/>
            <person name="Wang S."/>
            <person name="Xu J."/>
        </authorList>
    </citation>
    <scope>NUCLEOTIDE SEQUENCE</scope>
    <source>
        <strain evidence="13">Z15</strain>
    </source>
</reference>
<dbReference type="Proteomes" id="UP000264056">
    <property type="component" value="Unassembled WGS sequence"/>
</dbReference>
<keyword evidence="5" id="KW-0808">Transferase</keyword>
<feature type="domain" description="YrdC-like" evidence="12">
    <location>
        <begin position="1"/>
        <end position="182"/>
    </location>
</feature>
<evidence type="ECO:0000256" key="1">
    <source>
        <dbReference type="ARBA" id="ARBA00004496"/>
    </source>
</evidence>
<evidence type="ECO:0000256" key="8">
    <source>
        <dbReference type="ARBA" id="ARBA00022741"/>
    </source>
</evidence>
<dbReference type="InterPro" id="IPR017945">
    <property type="entry name" value="DHBP_synth_RibB-like_a/b_dom"/>
</dbReference>
<evidence type="ECO:0000256" key="4">
    <source>
        <dbReference type="ARBA" id="ARBA00022490"/>
    </source>
</evidence>
<keyword evidence="6" id="KW-0819">tRNA processing</keyword>
<protein>
    <recommendedName>
        <fullName evidence="10">L-threonylcarbamoyladenylate synthase</fullName>
        <ecNumber evidence="3">2.7.7.87</ecNumber>
    </recommendedName>
    <alternativeName>
        <fullName evidence="10">L-threonylcarbamoyladenylate synthase</fullName>
    </alternativeName>
</protein>
<dbReference type="GO" id="GO:0005737">
    <property type="term" value="C:cytoplasm"/>
    <property type="evidence" value="ECO:0007669"/>
    <property type="project" value="UniProtKB-SubCell"/>
</dbReference>
<dbReference type="GO" id="GO:0008033">
    <property type="term" value="P:tRNA processing"/>
    <property type="evidence" value="ECO:0007669"/>
    <property type="project" value="UniProtKB-KW"/>
</dbReference>
<evidence type="ECO:0000313" key="13">
    <source>
        <dbReference type="EMBL" id="AXQ78662.1"/>
    </source>
</evidence>
<dbReference type="PANTHER" id="PTHR17490:SF16">
    <property type="entry name" value="THREONYLCARBAMOYL-AMP SYNTHASE"/>
    <property type="match status" value="1"/>
</dbReference>
<dbReference type="KEGG" id="schj:DDV21_006005"/>
<dbReference type="InterPro" id="IPR050156">
    <property type="entry name" value="TC-AMP_synthase_SUA5"/>
</dbReference>
<name>A0A372KQ13_9STRE</name>
<evidence type="ECO:0000256" key="3">
    <source>
        <dbReference type="ARBA" id="ARBA00012584"/>
    </source>
</evidence>
<dbReference type="EMBL" id="QVQY01000001">
    <property type="protein sequence ID" value="RFU51874.1"/>
    <property type="molecule type" value="Genomic_DNA"/>
</dbReference>
<comment type="catalytic activity">
    <reaction evidence="11">
        <text>L-threonine + hydrogencarbonate + ATP = L-threonylcarbamoyladenylate + diphosphate + H2O</text>
        <dbReference type="Rhea" id="RHEA:36407"/>
        <dbReference type="ChEBI" id="CHEBI:15377"/>
        <dbReference type="ChEBI" id="CHEBI:17544"/>
        <dbReference type="ChEBI" id="CHEBI:30616"/>
        <dbReference type="ChEBI" id="CHEBI:33019"/>
        <dbReference type="ChEBI" id="CHEBI:57926"/>
        <dbReference type="ChEBI" id="CHEBI:73682"/>
        <dbReference type="EC" id="2.7.7.87"/>
    </reaction>
</comment>
<dbReference type="GO" id="GO:0061710">
    <property type="term" value="F:L-threonylcarbamoyladenylate synthase"/>
    <property type="evidence" value="ECO:0007669"/>
    <property type="project" value="UniProtKB-EC"/>
</dbReference>
<accession>A0A346NCB7</accession>
<evidence type="ECO:0000313" key="18">
    <source>
        <dbReference type="Proteomes" id="UP000264056"/>
    </source>
</evidence>
<dbReference type="Gene3D" id="3.90.870.10">
    <property type="entry name" value="DHBP synthase"/>
    <property type="match status" value="1"/>
</dbReference>
<evidence type="ECO:0000313" key="17">
    <source>
        <dbReference type="Proteomes" id="UP000262901"/>
    </source>
</evidence>
<dbReference type="Pfam" id="PF01300">
    <property type="entry name" value="Sua5_yciO_yrdC"/>
    <property type="match status" value="1"/>
</dbReference>
<dbReference type="InterPro" id="IPR006070">
    <property type="entry name" value="Sua5-like_dom"/>
</dbReference>
<dbReference type="Proteomes" id="UP000246115">
    <property type="component" value="Chromosome"/>
</dbReference>
<evidence type="ECO:0000256" key="7">
    <source>
        <dbReference type="ARBA" id="ARBA00022695"/>
    </source>
</evidence>
<keyword evidence="9" id="KW-0067">ATP-binding</keyword>
<dbReference type="GO" id="GO:0006450">
    <property type="term" value="P:regulation of translational fidelity"/>
    <property type="evidence" value="ECO:0007669"/>
    <property type="project" value="TreeGrafter"/>
</dbReference>
<keyword evidence="18" id="KW-1185">Reference proteome</keyword>
<dbReference type="SUPFAM" id="SSF55821">
    <property type="entry name" value="YrdC/RibB"/>
    <property type="match status" value="1"/>
</dbReference>
<dbReference type="NCBIfam" id="TIGR00057">
    <property type="entry name" value="L-threonylcarbamoyladenylate synthase"/>
    <property type="match status" value="1"/>
</dbReference>
<dbReference type="RefSeq" id="WP_116877162.1">
    <property type="nucleotide sequence ID" value="NZ_CP031733.1"/>
</dbReference>
<reference evidence="16" key="3">
    <citation type="submission" date="2018-08" db="EMBL/GenBank/DDBJ databases">
        <title>Streptococcus chenjunshii sp. nov., isolated from stools sample of the Tibetan antelope in the Qinghai-Tibet plateau, China.</title>
        <authorList>
            <person name="Tian Z."/>
        </authorList>
    </citation>
    <scope>NUCLEOTIDE SEQUENCE [LARGE SCALE GENOMIC DNA]</scope>
    <source>
        <strain evidence="16">Z15</strain>
    </source>
</reference>
<dbReference type="EMBL" id="QVQZ01000001">
    <property type="protein sequence ID" value="RFU54066.1"/>
    <property type="molecule type" value="Genomic_DNA"/>
</dbReference>
<proteinExistence type="inferred from homology"/>
<sequence>MDKIEDILAQGGAVILPTETVYGIFAQALNQAAVAKVYQLKNRPQAKAMTLNVADLDGIRAYSQNQPPYLEKLYQAFLPGPLTLILEANDKVPFWINSGGRSVGFRIPKHPKTLKLIRKTGPLIGPSANLSGSESGKTFSQIRQNFNQQLIGLEDDAAVSGIDSTILDLSDGPAKILRQGALSRSDLLAAVPEITFEMS</sequence>
<dbReference type="AlphaFoldDB" id="A0A372KQ13"/>
<evidence type="ECO:0000259" key="12">
    <source>
        <dbReference type="PROSITE" id="PS51163"/>
    </source>
</evidence>
<comment type="similarity">
    <text evidence="2">Belongs to the SUA5 family.</text>
</comment>
<evidence type="ECO:0000256" key="6">
    <source>
        <dbReference type="ARBA" id="ARBA00022694"/>
    </source>
</evidence>
<keyword evidence="8" id="KW-0547">Nucleotide-binding</keyword>
<dbReference type="Proteomes" id="UP000262901">
    <property type="component" value="Unassembled WGS sequence"/>
</dbReference>
<dbReference type="OrthoDB" id="9814580at2"/>
<dbReference type="GO" id="GO:0005524">
    <property type="term" value="F:ATP binding"/>
    <property type="evidence" value="ECO:0007669"/>
    <property type="project" value="UniProtKB-KW"/>
</dbReference>
<evidence type="ECO:0000313" key="16">
    <source>
        <dbReference type="Proteomes" id="UP000246115"/>
    </source>
</evidence>
<accession>A0A372KQ13</accession>
<dbReference type="PROSITE" id="PS51163">
    <property type="entry name" value="YRDC"/>
    <property type="match status" value="1"/>
</dbReference>
<dbReference type="EMBL" id="CP031733">
    <property type="protein sequence ID" value="AXQ78662.1"/>
    <property type="molecule type" value="Genomic_DNA"/>
</dbReference>
<evidence type="ECO:0000313" key="14">
    <source>
        <dbReference type="EMBL" id="RFU51874.1"/>
    </source>
</evidence>
<evidence type="ECO:0000256" key="2">
    <source>
        <dbReference type="ARBA" id="ARBA00007663"/>
    </source>
</evidence>
<dbReference type="GO" id="GO:0003725">
    <property type="term" value="F:double-stranded RNA binding"/>
    <property type="evidence" value="ECO:0007669"/>
    <property type="project" value="InterPro"/>
</dbReference>
<dbReference type="PANTHER" id="PTHR17490">
    <property type="entry name" value="SUA5"/>
    <property type="match status" value="1"/>
</dbReference>
<dbReference type="EC" id="2.7.7.87" evidence="3"/>
<keyword evidence="7" id="KW-0548">Nucleotidyltransferase</keyword>
<keyword evidence="4" id="KW-0963">Cytoplasm</keyword>
<evidence type="ECO:0000256" key="10">
    <source>
        <dbReference type="ARBA" id="ARBA00029774"/>
    </source>
</evidence>
<reference evidence="14 18" key="1">
    <citation type="submission" date="2018-08" db="EMBL/GenBank/DDBJ databases">
        <title>Draft genome of Streptococcus sp .nov. Z2.</title>
        <authorList>
            <person name="Tian Z."/>
        </authorList>
    </citation>
    <scope>NUCLEOTIDE SEQUENCE [LARGE SCALE GENOMIC DNA]</scope>
    <source>
        <strain evidence="14 18">Z2</strain>
    </source>
</reference>
<evidence type="ECO:0000256" key="9">
    <source>
        <dbReference type="ARBA" id="ARBA00022840"/>
    </source>
</evidence>
<dbReference type="GO" id="GO:0000049">
    <property type="term" value="F:tRNA binding"/>
    <property type="evidence" value="ECO:0007669"/>
    <property type="project" value="TreeGrafter"/>
</dbReference>
<reference evidence="15 17" key="2">
    <citation type="submission" date="2018-08" db="EMBL/GenBank/DDBJ databases">
        <title>Draft genome of Streptococcus sp. nov. Z1.</title>
        <authorList>
            <person name="Tian Z."/>
        </authorList>
    </citation>
    <scope>NUCLEOTIDE SEQUENCE [LARGE SCALE GENOMIC DNA]</scope>
    <source>
        <strain evidence="15">Z1</strain>
        <strain evidence="17">Z1(2018)</strain>
    </source>
</reference>
<evidence type="ECO:0000313" key="15">
    <source>
        <dbReference type="EMBL" id="RFU54066.1"/>
    </source>
</evidence>
<evidence type="ECO:0000256" key="11">
    <source>
        <dbReference type="ARBA" id="ARBA00048366"/>
    </source>
</evidence>
<organism evidence="15 17">
    <name type="scientific">Streptococcus chenjunshii</name>
    <dbReference type="NCBI Taxonomy" id="2173853"/>
    <lineage>
        <taxon>Bacteria</taxon>
        <taxon>Bacillati</taxon>
        <taxon>Bacillota</taxon>
        <taxon>Bacilli</taxon>
        <taxon>Lactobacillales</taxon>
        <taxon>Streptococcaceae</taxon>
        <taxon>Streptococcus</taxon>
    </lineage>
</organism>
<gene>
    <name evidence="13" type="ORF">DDV21_006005</name>
    <name evidence="14" type="ORF">DDV22_00040</name>
    <name evidence="15" type="ORF">DDV23_00595</name>
</gene>
<evidence type="ECO:0000256" key="5">
    <source>
        <dbReference type="ARBA" id="ARBA00022679"/>
    </source>
</evidence>
<comment type="subcellular location">
    <subcellularLocation>
        <location evidence="1">Cytoplasm</location>
    </subcellularLocation>
</comment>